<protein>
    <recommendedName>
        <fullName evidence="2">PPIase cyclophilin-type domain-containing protein</fullName>
    </recommendedName>
</protein>
<evidence type="ECO:0000313" key="3">
    <source>
        <dbReference type="EMBL" id="KAF3554368.1"/>
    </source>
</evidence>
<accession>A0A8S9QSY6</accession>
<dbReference type="SUPFAM" id="SSF50891">
    <property type="entry name" value="Cyclophilin-like"/>
    <property type="match status" value="1"/>
</dbReference>
<dbReference type="InterPro" id="IPR029000">
    <property type="entry name" value="Cyclophilin-like_dom_sf"/>
</dbReference>
<dbReference type="InterPro" id="IPR017926">
    <property type="entry name" value="GATASE"/>
</dbReference>
<organism evidence="3 4">
    <name type="scientific">Brassica cretica</name>
    <name type="common">Mustard</name>
    <dbReference type="NCBI Taxonomy" id="69181"/>
    <lineage>
        <taxon>Eukaryota</taxon>
        <taxon>Viridiplantae</taxon>
        <taxon>Streptophyta</taxon>
        <taxon>Embryophyta</taxon>
        <taxon>Tracheophyta</taxon>
        <taxon>Spermatophyta</taxon>
        <taxon>Magnoliopsida</taxon>
        <taxon>eudicotyledons</taxon>
        <taxon>Gunneridae</taxon>
        <taxon>Pentapetalae</taxon>
        <taxon>rosids</taxon>
        <taxon>malvids</taxon>
        <taxon>Brassicales</taxon>
        <taxon>Brassicaceae</taxon>
        <taxon>Brassiceae</taxon>
        <taxon>Brassica</taxon>
    </lineage>
</organism>
<evidence type="ECO:0000313" key="4">
    <source>
        <dbReference type="Proteomes" id="UP000712600"/>
    </source>
</evidence>
<comment type="caution">
    <text evidence="3">The sequence shown here is derived from an EMBL/GenBank/DDBJ whole genome shotgun (WGS) entry which is preliminary data.</text>
</comment>
<dbReference type="InterPro" id="IPR029062">
    <property type="entry name" value="Class_I_gatase-like"/>
</dbReference>
<dbReference type="GO" id="GO:0004049">
    <property type="term" value="F:anthranilate synthase activity"/>
    <property type="evidence" value="ECO:0007669"/>
    <property type="project" value="TreeGrafter"/>
</dbReference>
<evidence type="ECO:0000259" key="2">
    <source>
        <dbReference type="PROSITE" id="PS50072"/>
    </source>
</evidence>
<dbReference type="PROSITE" id="PS51273">
    <property type="entry name" value="GATASE_TYPE_1"/>
    <property type="match status" value="1"/>
</dbReference>
<dbReference type="Gene3D" id="2.40.100.10">
    <property type="entry name" value="Cyclophilin-like"/>
    <property type="match status" value="1"/>
</dbReference>
<dbReference type="Pfam" id="PF00160">
    <property type="entry name" value="Pro_isomerase"/>
    <property type="match status" value="1"/>
</dbReference>
<feature type="domain" description="PPIase cyclophilin-type" evidence="2">
    <location>
        <begin position="1"/>
        <end position="55"/>
    </location>
</feature>
<dbReference type="GO" id="GO:0005829">
    <property type="term" value="C:cytosol"/>
    <property type="evidence" value="ECO:0007669"/>
    <property type="project" value="TreeGrafter"/>
</dbReference>
<dbReference type="PROSITE" id="PS50072">
    <property type="entry name" value="CSA_PPIASE_2"/>
    <property type="match status" value="1"/>
</dbReference>
<dbReference type="InterPro" id="IPR050472">
    <property type="entry name" value="Anth_synth/Amidotransfase"/>
</dbReference>
<dbReference type="EMBL" id="QGKX02000996">
    <property type="protein sequence ID" value="KAF3554368.1"/>
    <property type="molecule type" value="Genomic_DNA"/>
</dbReference>
<dbReference type="PRINTS" id="PR00097">
    <property type="entry name" value="ANTSNTHASEII"/>
</dbReference>
<dbReference type="AlphaFoldDB" id="A0A8S9QSY6"/>
<dbReference type="PANTHER" id="PTHR43418">
    <property type="entry name" value="MULTIFUNCTIONAL TRYPTOPHAN BIOSYNTHESIS PROTEIN-RELATED"/>
    <property type="match status" value="1"/>
</dbReference>
<reference evidence="3" key="1">
    <citation type="submission" date="2019-12" db="EMBL/GenBank/DDBJ databases">
        <title>Genome sequencing and annotation of Brassica cretica.</title>
        <authorList>
            <person name="Studholme D.J."/>
            <person name="Sarris P."/>
        </authorList>
    </citation>
    <scope>NUCLEOTIDE SEQUENCE</scope>
    <source>
        <strain evidence="3">PFS-109/04</strain>
        <tissue evidence="3">Leaf</tissue>
    </source>
</reference>
<proteinExistence type="predicted"/>
<dbReference type="Proteomes" id="UP000712600">
    <property type="component" value="Unassembled WGS sequence"/>
</dbReference>
<dbReference type="PANTHER" id="PTHR43418:SF4">
    <property type="entry name" value="MULTIFUNCTIONAL TRYPTOPHAN BIOSYNTHESIS PROTEIN"/>
    <property type="match status" value="1"/>
</dbReference>
<dbReference type="Pfam" id="PF00117">
    <property type="entry name" value="GATase"/>
    <property type="match status" value="2"/>
</dbReference>
<dbReference type="GO" id="GO:0000162">
    <property type="term" value="P:L-tryptophan biosynthetic process"/>
    <property type="evidence" value="ECO:0007669"/>
    <property type="project" value="TreeGrafter"/>
</dbReference>
<name>A0A8S9QSY6_BRACR</name>
<keyword evidence="1" id="KW-0315">Glutamine amidotransferase</keyword>
<dbReference type="GO" id="GO:0003755">
    <property type="term" value="F:peptidyl-prolyl cis-trans isomerase activity"/>
    <property type="evidence" value="ECO:0007669"/>
    <property type="project" value="InterPro"/>
</dbReference>
<dbReference type="InterPro" id="IPR002130">
    <property type="entry name" value="Cyclophilin-type_PPIase_dom"/>
</dbReference>
<dbReference type="Gene3D" id="3.40.50.880">
    <property type="match status" value="1"/>
</dbReference>
<evidence type="ECO:0000256" key="1">
    <source>
        <dbReference type="ARBA" id="ARBA00022962"/>
    </source>
</evidence>
<dbReference type="SUPFAM" id="SSF52317">
    <property type="entry name" value="Class I glutamine amidotransferase-like"/>
    <property type="match status" value="1"/>
</dbReference>
<sequence>MNNGGPDTNQSQFLISLTENWELDDVHVVFGQVVEGLDVVRIISHEPRRDKLSRPVVIDCGHLEDSSIANKSLPRRESVRRLGFVRTLLIDNYDSYTFNIHQALSTINGVPPVVIWNCEWTSYCYFYEDTASDTIVILPGPGSPMCPADIITSLVLIEFLLYVPLLTHMCLSHLEHGSGPVGICLRLLLEFLDIPILGICLGHQALGYVHRGYVVHALEPVHGWLRQ</sequence>
<gene>
    <name evidence="3" type="ORF">F2Q69_00017010</name>
</gene>